<dbReference type="Pfam" id="PF13191">
    <property type="entry name" value="AAA_16"/>
    <property type="match status" value="1"/>
</dbReference>
<keyword evidence="5" id="KW-1185">Reference proteome</keyword>
<dbReference type="Gene3D" id="1.25.40.10">
    <property type="entry name" value="Tetratricopeptide repeat domain"/>
    <property type="match status" value="1"/>
</dbReference>
<dbReference type="PROSITE" id="PS50043">
    <property type="entry name" value="HTH_LUXR_2"/>
    <property type="match status" value="1"/>
</dbReference>
<dbReference type="SUPFAM" id="SSF46894">
    <property type="entry name" value="C-terminal effector domain of the bipartite response regulators"/>
    <property type="match status" value="1"/>
</dbReference>
<evidence type="ECO:0000313" key="4">
    <source>
        <dbReference type="EMBL" id="VEG58383.1"/>
    </source>
</evidence>
<organism evidence="4 5">
    <name type="scientific">Mycolicibacterium aurum</name>
    <name type="common">Mycobacterium aurum</name>
    <dbReference type="NCBI Taxonomy" id="1791"/>
    <lineage>
        <taxon>Bacteria</taxon>
        <taxon>Bacillati</taxon>
        <taxon>Actinomycetota</taxon>
        <taxon>Actinomycetes</taxon>
        <taxon>Mycobacteriales</taxon>
        <taxon>Mycobacteriaceae</taxon>
        <taxon>Mycolicibacterium</taxon>
    </lineage>
</organism>
<dbReference type="InterPro" id="IPR027417">
    <property type="entry name" value="P-loop_NTPase"/>
</dbReference>
<dbReference type="GO" id="GO:0003677">
    <property type="term" value="F:DNA binding"/>
    <property type="evidence" value="ECO:0007669"/>
    <property type="project" value="InterPro"/>
</dbReference>
<dbReference type="GO" id="GO:0006355">
    <property type="term" value="P:regulation of DNA-templated transcription"/>
    <property type="evidence" value="ECO:0007669"/>
    <property type="project" value="InterPro"/>
</dbReference>
<keyword evidence="1" id="KW-0547">Nucleotide-binding</keyword>
<proteinExistence type="predicted"/>
<evidence type="ECO:0000259" key="3">
    <source>
        <dbReference type="PROSITE" id="PS50043"/>
    </source>
</evidence>
<evidence type="ECO:0000313" key="5">
    <source>
        <dbReference type="Proteomes" id="UP000279306"/>
    </source>
</evidence>
<dbReference type="AlphaFoldDB" id="A0A3S5EK01"/>
<dbReference type="InterPro" id="IPR000792">
    <property type="entry name" value="Tscrpt_reg_LuxR_C"/>
</dbReference>
<dbReference type="KEGG" id="mauu:NCTC10437_05415"/>
<dbReference type="GO" id="GO:0005524">
    <property type="term" value="F:ATP binding"/>
    <property type="evidence" value="ECO:0007669"/>
    <property type="project" value="UniProtKB-KW"/>
</dbReference>
<protein>
    <submittedName>
        <fullName evidence="4">Regulatory protein LuxR</fullName>
    </submittedName>
</protein>
<evidence type="ECO:0000256" key="2">
    <source>
        <dbReference type="ARBA" id="ARBA00022840"/>
    </source>
</evidence>
<dbReference type="CDD" id="cd06170">
    <property type="entry name" value="LuxR_C_like"/>
    <property type="match status" value="1"/>
</dbReference>
<dbReference type="STRING" id="1791.GCA_001049355_00860"/>
<dbReference type="GO" id="GO:0004016">
    <property type="term" value="F:adenylate cyclase activity"/>
    <property type="evidence" value="ECO:0007669"/>
    <property type="project" value="TreeGrafter"/>
</dbReference>
<dbReference type="PRINTS" id="PR00038">
    <property type="entry name" value="HTHLUXR"/>
</dbReference>
<dbReference type="Pfam" id="PF00196">
    <property type="entry name" value="GerE"/>
    <property type="match status" value="1"/>
</dbReference>
<dbReference type="GO" id="GO:0005737">
    <property type="term" value="C:cytoplasm"/>
    <property type="evidence" value="ECO:0007669"/>
    <property type="project" value="TreeGrafter"/>
</dbReference>
<dbReference type="InterPro" id="IPR016032">
    <property type="entry name" value="Sig_transdc_resp-reg_C-effctor"/>
</dbReference>
<accession>A0A3S5EK01</accession>
<dbReference type="PROSITE" id="PS00622">
    <property type="entry name" value="HTH_LUXR_1"/>
    <property type="match status" value="1"/>
</dbReference>
<dbReference type="PANTHER" id="PTHR16305:SF35">
    <property type="entry name" value="TRANSCRIPTIONAL ACTIVATOR DOMAIN"/>
    <property type="match status" value="1"/>
</dbReference>
<gene>
    <name evidence="4" type="ORF">NCTC10437_05415</name>
</gene>
<dbReference type="EMBL" id="LR134356">
    <property type="protein sequence ID" value="VEG58383.1"/>
    <property type="molecule type" value="Genomic_DNA"/>
</dbReference>
<dbReference type="InterPro" id="IPR036388">
    <property type="entry name" value="WH-like_DNA-bd_sf"/>
</dbReference>
<dbReference type="OrthoDB" id="3796539at2"/>
<dbReference type="InterPro" id="IPR011990">
    <property type="entry name" value="TPR-like_helical_dom_sf"/>
</dbReference>
<sequence>MMVAVGGYHDASAGPAAAADEFLAAARRRPSGLLIEGEPGIGKTTLWSAVADQAARAGFQVLTARTGQVESGPAHAAVADLFAGISPGILAALPDMQRLAADRVLVREHTAGRATDERLTAAALLGAVQAMSAQAPVLIAIDDVQWLDPSSRAVVAFVARRIRGAVGVLVTERSGVHVHDPVASWLHVGTEALTRVRVAPMSLGALHTMLSARLGRRFSRPAIVRIAEVSGGNPLYALELARVVDVGPPGRQLPATLAEVVRLRVDGLADDVRDVLLVAASVTVPTVDLLAAVVDRTAAQVTALLEAAEVEGVVVIEGNRVRFTHPLLAGGIYDNAEPGRRRDLHRRLAEISTQPELRARHLALSATEADEATLATLDAAAESARGRGAPAAAAELVELAIHLGGDKVSRRIRAAEHHYVAGDMPRAAALLETVTDDLRPGVLRALALNLLAGVRIFQDDYAAAVRLLEQARADAADNDAILVSSLISLAFALGMAGTFDEQLRIAWSAVETAERAGMPALTSRALAMWVHVSFQAGHGLDEAALQRAVDLEDRDDNTPIPFRASATRGLILGMTGRLAEADAQLAEVAERCHQRGAEHDVMAVLGYRTLVAIWHGRYDDAEGHAADMMERAEQLGGSMVIALSIGAAAAGYRGHEARARDYARAALAQGEGYPPLTVWASATLAFLEVSLGNYRQALEAAAPLIELYRPFTGTELMSCCFMPDAAESLIALGRLDEAEPLIVAFERNGAALDRPWLLAVGSRCRAMLLVARGDLAGALSAAEEAMAHHDRLPMPFERARTQLVLGDVQRRLRRRDAAATTVRDALRRFSELGAPLWAERARTELARSTAGGRAENAELTDSERQVAELVASGLSNRDVADALFVSVKTVETNLTRVYRKLGIRSRAQLSHRLAPVEETETSRPD</sequence>
<dbReference type="PANTHER" id="PTHR16305">
    <property type="entry name" value="TESTICULAR SOLUBLE ADENYLYL CYCLASE"/>
    <property type="match status" value="1"/>
</dbReference>
<reference evidence="4 5" key="1">
    <citation type="submission" date="2018-12" db="EMBL/GenBank/DDBJ databases">
        <authorList>
            <consortium name="Pathogen Informatics"/>
        </authorList>
    </citation>
    <scope>NUCLEOTIDE SEQUENCE [LARGE SCALE GENOMIC DNA]</scope>
    <source>
        <strain evidence="4 5">NCTC10437</strain>
    </source>
</reference>
<feature type="domain" description="HTH luxR-type" evidence="3">
    <location>
        <begin position="852"/>
        <end position="917"/>
    </location>
</feature>
<keyword evidence="2" id="KW-0067">ATP-binding</keyword>
<dbReference type="SUPFAM" id="SSF48452">
    <property type="entry name" value="TPR-like"/>
    <property type="match status" value="2"/>
</dbReference>
<dbReference type="Gene3D" id="1.10.10.10">
    <property type="entry name" value="Winged helix-like DNA-binding domain superfamily/Winged helix DNA-binding domain"/>
    <property type="match status" value="1"/>
</dbReference>
<dbReference type="InterPro" id="IPR041664">
    <property type="entry name" value="AAA_16"/>
</dbReference>
<dbReference type="SUPFAM" id="SSF52540">
    <property type="entry name" value="P-loop containing nucleoside triphosphate hydrolases"/>
    <property type="match status" value="1"/>
</dbReference>
<dbReference type="SMART" id="SM00421">
    <property type="entry name" value="HTH_LUXR"/>
    <property type="match status" value="1"/>
</dbReference>
<name>A0A3S5EK01_MYCAU</name>
<dbReference type="Proteomes" id="UP000279306">
    <property type="component" value="Chromosome"/>
</dbReference>
<dbReference type="Gene3D" id="3.40.50.300">
    <property type="entry name" value="P-loop containing nucleotide triphosphate hydrolases"/>
    <property type="match status" value="1"/>
</dbReference>
<evidence type="ECO:0000256" key="1">
    <source>
        <dbReference type="ARBA" id="ARBA00022741"/>
    </source>
</evidence>